<organism evidence="2 3">
    <name type="scientific">Amblyomma americanum</name>
    <name type="common">Lone star tick</name>
    <dbReference type="NCBI Taxonomy" id="6943"/>
    <lineage>
        <taxon>Eukaryota</taxon>
        <taxon>Metazoa</taxon>
        <taxon>Ecdysozoa</taxon>
        <taxon>Arthropoda</taxon>
        <taxon>Chelicerata</taxon>
        <taxon>Arachnida</taxon>
        <taxon>Acari</taxon>
        <taxon>Parasitiformes</taxon>
        <taxon>Ixodida</taxon>
        <taxon>Ixodoidea</taxon>
        <taxon>Ixodidae</taxon>
        <taxon>Amblyomminae</taxon>
        <taxon>Amblyomma</taxon>
    </lineage>
</organism>
<feature type="region of interest" description="Disordered" evidence="1">
    <location>
        <begin position="1"/>
        <end position="26"/>
    </location>
</feature>
<protein>
    <submittedName>
        <fullName evidence="2">Uncharacterized protein</fullName>
    </submittedName>
</protein>
<name>A0AAQ4FET4_AMBAM</name>
<evidence type="ECO:0000256" key="1">
    <source>
        <dbReference type="SAM" id="MobiDB-lite"/>
    </source>
</evidence>
<comment type="caution">
    <text evidence="2">The sequence shown here is derived from an EMBL/GenBank/DDBJ whole genome shotgun (WGS) entry which is preliminary data.</text>
</comment>
<evidence type="ECO:0000313" key="3">
    <source>
        <dbReference type="Proteomes" id="UP001321473"/>
    </source>
</evidence>
<dbReference type="EMBL" id="JARKHS020003313">
    <property type="protein sequence ID" value="KAK8785700.1"/>
    <property type="molecule type" value="Genomic_DNA"/>
</dbReference>
<proteinExistence type="predicted"/>
<dbReference type="Proteomes" id="UP001321473">
    <property type="component" value="Unassembled WGS sequence"/>
</dbReference>
<evidence type="ECO:0000313" key="2">
    <source>
        <dbReference type="EMBL" id="KAK8785700.1"/>
    </source>
</evidence>
<reference evidence="2 3" key="1">
    <citation type="journal article" date="2023" name="Arcadia Sci">
        <title>De novo assembly of a long-read Amblyomma americanum tick genome.</title>
        <authorList>
            <person name="Chou S."/>
            <person name="Poskanzer K.E."/>
            <person name="Rollins M."/>
            <person name="Thuy-Boun P.S."/>
        </authorList>
    </citation>
    <scope>NUCLEOTIDE SEQUENCE [LARGE SCALE GENOMIC DNA]</scope>
    <source>
        <strain evidence="2">F_SG_1</strain>
        <tissue evidence="2">Salivary glands</tissue>
    </source>
</reference>
<sequence length="93" mass="10453">MEESKSRKRKCDEPLTESSEEKKLKEEKATLQCRLSTLKALLTSAEELISTGVKSKDMDKVETGNVLLVDVNSKLPAVLERIRMIDSTLESNK</sequence>
<accession>A0AAQ4FET4</accession>
<dbReference type="AlphaFoldDB" id="A0AAQ4FET4"/>
<gene>
    <name evidence="2" type="ORF">V5799_007935</name>
</gene>
<keyword evidence="3" id="KW-1185">Reference proteome</keyword>